<protein>
    <recommendedName>
        <fullName evidence="3">Flagellin</fullName>
    </recommendedName>
</protein>
<dbReference type="InterPro" id="IPR001492">
    <property type="entry name" value="Flagellin"/>
</dbReference>
<keyword evidence="3" id="KW-0964">Secreted</keyword>
<comment type="function">
    <text evidence="3">Flagellin is the subunit protein which polymerizes to form the filaments of bacterial flagella.</text>
</comment>
<dbReference type="PATRIC" id="fig|1094496.3.peg.1023"/>
<name>N6VCH5_9HYPH</name>
<dbReference type="InterPro" id="IPR001029">
    <property type="entry name" value="Flagellin_N"/>
</dbReference>
<dbReference type="AlphaFoldDB" id="N6VCH5"/>
<reference evidence="7 8" key="1">
    <citation type="journal article" date="2013" name="PLoS Genet.">
        <title>A gene transfer agent and a dynamic repertoire of secretion systems hold the keys to the explosive radiation of the emerging pathogen Bartonella.</title>
        <authorList>
            <person name="Guy L."/>
            <person name="Nystedt B."/>
            <person name="Toft C."/>
            <person name="Zaremba-Niedzwiedzka K."/>
            <person name="Berglund E.C."/>
            <person name="Granberg F."/>
            <person name="Naslund K."/>
            <person name="Eriksson A.S."/>
            <person name="Andersson S.G."/>
        </authorList>
    </citation>
    <scope>NUCLEOTIDE SEQUENCE [LARGE SCALE GENOMIC DNA]</scope>
    <source>
        <strain evidence="8">m07a</strain>
    </source>
</reference>
<organism evidence="7 8">
    <name type="scientific">Bartonella schoenbuchensis m07a</name>
    <dbReference type="NCBI Taxonomy" id="1094496"/>
    <lineage>
        <taxon>Bacteria</taxon>
        <taxon>Pseudomonadati</taxon>
        <taxon>Pseudomonadota</taxon>
        <taxon>Alphaproteobacteria</taxon>
        <taxon>Hyphomicrobiales</taxon>
        <taxon>Bartonellaceae</taxon>
        <taxon>Bartonella</taxon>
    </lineage>
</organism>
<evidence type="ECO:0000259" key="6">
    <source>
        <dbReference type="Pfam" id="PF00700"/>
    </source>
</evidence>
<dbReference type="Proteomes" id="UP000014242">
    <property type="component" value="Unassembled WGS sequence"/>
</dbReference>
<keyword evidence="7" id="KW-0282">Flagellum</keyword>
<comment type="similarity">
    <text evidence="1 3">Belongs to the bacterial flagellin family.</text>
</comment>
<dbReference type="Pfam" id="PF00700">
    <property type="entry name" value="Flagellin_C"/>
    <property type="match status" value="1"/>
</dbReference>
<evidence type="ECO:0000313" key="7">
    <source>
        <dbReference type="EMBL" id="ENN90991.1"/>
    </source>
</evidence>
<dbReference type="eggNOG" id="COG1344">
    <property type="taxonomic scope" value="Bacteria"/>
</dbReference>
<evidence type="ECO:0000256" key="3">
    <source>
        <dbReference type="RuleBase" id="RU362073"/>
    </source>
</evidence>
<dbReference type="GO" id="GO:0005576">
    <property type="term" value="C:extracellular region"/>
    <property type="evidence" value="ECO:0007669"/>
    <property type="project" value="UniProtKB-SubCell"/>
</dbReference>
<keyword evidence="7" id="KW-0966">Cell projection</keyword>
<feature type="domain" description="Flagellin N-terminal" evidence="5">
    <location>
        <begin position="5"/>
        <end position="139"/>
    </location>
</feature>
<feature type="domain" description="Flagellin C-terminal" evidence="6">
    <location>
        <begin position="314"/>
        <end position="394"/>
    </location>
</feature>
<dbReference type="PANTHER" id="PTHR42792:SF2">
    <property type="entry name" value="FLAGELLIN"/>
    <property type="match status" value="1"/>
</dbReference>
<comment type="caution">
    <text evidence="7">The sequence shown here is derived from an EMBL/GenBank/DDBJ whole genome shotgun (WGS) entry which is preliminary data.</text>
</comment>
<feature type="coiled-coil region" evidence="4">
    <location>
        <begin position="206"/>
        <end position="233"/>
    </location>
</feature>
<dbReference type="EMBL" id="AGWC01000005">
    <property type="protein sequence ID" value="ENN90991.1"/>
    <property type="molecule type" value="Genomic_DNA"/>
</dbReference>
<accession>N6VCH5</accession>
<dbReference type="InterPro" id="IPR046358">
    <property type="entry name" value="Flagellin_C"/>
</dbReference>
<keyword evidence="7" id="KW-0969">Cilium</keyword>
<keyword evidence="8" id="KW-1185">Reference proteome</keyword>
<dbReference type="SUPFAM" id="SSF64518">
    <property type="entry name" value="Phase 1 flagellin"/>
    <property type="match status" value="1"/>
</dbReference>
<dbReference type="Pfam" id="PF00669">
    <property type="entry name" value="Flagellin_N"/>
    <property type="match status" value="1"/>
</dbReference>
<keyword evidence="2 3" id="KW-0975">Bacterial flagellum</keyword>
<comment type="subcellular location">
    <subcellularLocation>
        <location evidence="3">Secreted</location>
    </subcellularLocation>
    <subcellularLocation>
        <location evidence="3">Bacterial flagellum</location>
    </subcellularLocation>
</comment>
<keyword evidence="4" id="KW-0175">Coiled coil</keyword>
<dbReference type="RefSeq" id="WP_010704101.1">
    <property type="nucleotide sequence ID" value="NZ_KB915628.1"/>
</dbReference>
<dbReference type="HOGENOM" id="CLU_011142_1_0_5"/>
<proteinExistence type="inferred from homology"/>
<dbReference type="GO" id="GO:0009288">
    <property type="term" value="C:bacterial-type flagellum"/>
    <property type="evidence" value="ECO:0007669"/>
    <property type="project" value="UniProtKB-SubCell"/>
</dbReference>
<dbReference type="GO" id="GO:0005198">
    <property type="term" value="F:structural molecule activity"/>
    <property type="evidence" value="ECO:0007669"/>
    <property type="project" value="UniProtKB-UniRule"/>
</dbReference>
<gene>
    <name evidence="7" type="primary">flaA1</name>
    <name evidence="7" type="ORF">m07a_09950</name>
</gene>
<evidence type="ECO:0000313" key="8">
    <source>
        <dbReference type="Proteomes" id="UP000014242"/>
    </source>
</evidence>
<evidence type="ECO:0000256" key="4">
    <source>
        <dbReference type="SAM" id="Coils"/>
    </source>
</evidence>
<sequence>MGSSILTNRSAMTALQTLRAIDNNLDKSKDRISTGLRINNAADNTAYWSISSMMKHDSNTMSVLVDAINLGREQISIASTAVDLTKEALDNIQQSLVSVNGKDDGDIAKLQDSIKANMKNIESAVQSSSFAGKNMLANNGQTISVAAGYRREGTSVYVDMIEIGGEELNFGVMNDGFIDMSEGILGGIFALSPKDDNPVKAFIEGIETFQAAKKAYNDKVQAVQNAKEELAKSPGDPDKVEALAEAVEDLNTDEDWANAKQDLRGLADKISLNDFTQVVIGLNGIGPAGSDEDHPEVSEEVQRILLGSLQNKVRNAVDVTLTAGAKIGSAVNLVNTQLEFVKRLQDNVDAGIGSMIDADMNAESAKLSALQVQQQLGVQALSIANQASQNILFLFRN</sequence>
<evidence type="ECO:0000259" key="5">
    <source>
        <dbReference type="Pfam" id="PF00669"/>
    </source>
</evidence>
<dbReference type="Gene3D" id="1.20.1330.10">
    <property type="entry name" value="f41 fragment of flagellin, N-terminal domain"/>
    <property type="match status" value="1"/>
</dbReference>
<dbReference type="PANTHER" id="PTHR42792">
    <property type="entry name" value="FLAGELLIN"/>
    <property type="match status" value="1"/>
</dbReference>
<evidence type="ECO:0000256" key="2">
    <source>
        <dbReference type="ARBA" id="ARBA00023143"/>
    </source>
</evidence>
<evidence type="ECO:0000256" key="1">
    <source>
        <dbReference type="ARBA" id="ARBA00005709"/>
    </source>
</evidence>